<reference evidence="3" key="1">
    <citation type="journal article" date="2022" name="J Glob Antimicrob Resist">
        <title>Comparative analysis of IMP-4- and OXA-58-containing plasmids of three carbapenemase-producing Acinetobacter ursingii strains in the Netherlands.</title>
        <authorList>
            <person name="Hendrickx A.P.A."/>
            <person name="Schade R.P."/>
            <person name="Landman F."/>
            <person name="Bosch T."/>
            <person name="Schouls L.M."/>
            <person name="van Dijk K."/>
        </authorList>
    </citation>
    <scope>NUCLEOTIDE SEQUENCE</scope>
    <source>
        <strain evidence="3">RIVM_C010559</strain>
    </source>
</reference>
<proteinExistence type="predicted"/>
<dbReference type="AlphaFoldDB" id="A0AA46NCJ9"/>
<sequence length="344" mass="34301">MKMFTKLALVSSIAISANAMAMQSMDDAALSSTTGQDGLNIGIGISKITIDKLAIHDNDGLQAGSFTGSESITNPGPPPVFGNQQAGGTITAGAGDAGAIVIKGNGKTGDVNETSGLVITANTNSLLQSHNLADLVIDTEGNGANGAYLNIAASVSGLVINVGEIGVDKSKAKNATTIRGTEGSASTYNKILGGLTLTTGKMEANIQLGEAPQGAMIKLNTSMIGGLKISNLELVDSSTNGGGSIVMDEIRVSDADSANLSVNANVGVTQSGLKIVSNQNTAGSNIYVAGVRLGNAAAGATDNLSSTLTNRAKSIGDVEISGLKTYYGSGANAGQGAVITISGH</sequence>
<evidence type="ECO:0000313" key="3">
    <source>
        <dbReference type="EMBL" id="UYF71050.1"/>
    </source>
</evidence>
<evidence type="ECO:0000259" key="2">
    <source>
        <dbReference type="Pfam" id="PF19657"/>
    </source>
</evidence>
<evidence type="ECO:0000256" key="1">
    <source>
        <dbReference type="SAM" id="SignalP"/>
    </source>
</evidence>
<dbReference type="InterPro" id="IPR046158">
    <property type="entry name" value="DUF6160"/>
</dbReference>
<accession>A0AA46NCJ9</accession>
<evidence type="ECO:0000313" key="4">
    <source>
        <dbReference type="Proteomes" id="UP001164064"/>
    </source>
</evidence>
<feature type="signal peptide" evidence="1">
    <location>
        <begin position="1"/>
        <end position="21"/>
    </location>
</feature>
<gene>
    <name evidence="3" type="ORF">LSO60_12410</name>
</gene>
<dbReference type="RefSeq" id="WP_151833215.1">
    <property type="nucleotide sequence ID" value="NZ_BKVR01000108.1"/>
</dbReference>
<name>A0AA46NCJ9_9GAMM</name>
<dbReference type="Pfam" id="PF19657">
    <property type="entry name" value="DUF6160"/>
    <property type="match status" value="1"/>
</dbReference>
<keyword evidence="1" id="KW-0732">Signal</keyword>
<feature type="chain" id="PRO_5041445689" evidence="1">
    <location>
        <begin position="22"/>
        <end position="344"/>
    </location>
</feature>
<organism evidence="3 4">
    <name type="scientific">Acinetobacter ursingii</name>
    <dbReference type="NCBI Taxonomy" id="108980"/>
    <lineage>
        <taxon>Bacteria</taxon>
        <taxon>Pseudomonadati</taxon>
        <taxon>Pseudomonadota</taxon>
        <taxon>Gammaproteobacteria</taxon>
        <taxon>Moraxellales</taxon>
        <taxon>Moraxellaceae</taxon>
        <taxon>Acinetobacter</taxon>
    </lineage>
</organism>
<protein>
    <submittedName>
        <fullName evidence="3">Pilus assembly protein FilA</fullName>
    </submittedName>
</protein>
<dbReference type="Proteomes" id="UP001164064">
    <property type="component" value="Chromosome"/>
</dbReference>
<feature type="domain" description="DUF6160" evidence="2">
    <location>
        <begin position="1"/>
        <end position="64"/>
    </location>
</feature>
<dbReference type="EMBL" id="CP089051">
    <property type="protein sequence ID" value="UYF71050.1"/>
    <property type="molecule type" value="Genomic_DNA"/>
</dbReference>